<name>A0ACC3ZI46_COLTU</name>
<organism evidence="1 2">
    <name type="scientific">Colletotrichum truncatum</name>
    <name type="common">Anthracnose fungus</name>
    <name type="synonym">Colletotrichum capsici</name>
    <dbReference type="NCBI Taxonomy" id="5467"/>
    <lineage>
        <taxon>Eukaryota</taxon>
        <taxon>Fungi</taxon>
        <taxon>Dikarya</taxon>
        <taxon>Ascomycota</taxon>
        <taxon>Pezizomycotina</taxon>
        <taxon>Sordariomycetes</taxon>
        <taxon>Hypocreomycetidae</taxon>
        <taxon>Glomerellales</taxon>
        <taxon>Glomerellaceae</taxon>
        <taxon>Colletotrichum</taxon>
        <taxon>Colletotrichum truncatum species complex</taxon>
    </lineage>
</organism>
<dbReference type="EMBL" id="VUJX02000001">
    <property type="protein sequence ID" value="KAL0943791.1"/>
    <property type="molecule type" value="Genomic_DNA"/>
</dbReference>
<comment type="caution">
    <text evidence="1">The sequence shown here is derived from an EMBL/GenBank/DDBJ whole genome shotgun (WGS) entry which is preliminary data.</text>
</comment>
<gene>
    <name evidence="1" type="ORF">CTRU02_201678</name>
</gene>
<proteinExistence type="predicted"/>
<sequence length="200" mass="22886">MGVQKKTRKFAEVKRVIGKNDARRKENLKKAEEAVAKAKRERGGPDGETLVREIPQVPSHMFFQHNEALVPPYSVLVDTSFFSRTVQMKLPLLETMMDCLYATCHPIVTDCVMAELEKLGPKFRIPLRIARDERWQRLKCDHKGVYADDCLVDKVRKANIYIVATQDKGLQSRLRRIPGVPILKVGRGKYFIERLPGAPE</sequence>
<protein>
    <submittedName>
        <fullName evidence="1">DUF652 domain-containing protein</fullName>
    </submittedName>
</protein>
<evidence type="ECO:0000313" key="1">
    <source>
        <dbReference type="EMBL" id="KAL0943791.1"/>
    </source>
</evidence>
<dbReference type="Proteomes" id="UP000805649">
    <property type="component" value="Unassembled WGS sequence"/>
</dbReference>
<evidence type="ECO:0000313" key="2">
    <source>
        <dbReference type="Proteomes" id="UP000805649"/>
    </source>
</evidence>
<keyword evidence="2" id="KW-1185">Reference proteome</keyword>
<accession>A0ACC3ZI46</accession>
<reference evidence="1 2" key="1">
    <citation type="journal article" date="2020" name="Phytopathology">
        <title>Genome Sequence Resources of Colletotrichum truncatum, C. plurivorum, C. musicola, and C. sojae: Four Species Pathogenic to Soybean (Glycine max).</title>
        <authorList>
            <person name="Rogerio F."/>
            <person name="Boufleur T.R."/>
            <person name="Ciampi-Guillardi M."/>
            <person name="Sukno S.A."/>
            <person name="Thon M.R."/>
            <person name="Massola Junior N.S."/>
            <person name="Baroncelli R."/>
        </authorList>
    </citation>
    <scope>NUCLEOTIDE SEQUENCE [LARGE SCALE GENOMIC DNA]</scope>
    <source>
        <strain evidence="1 2">CMES1059</strain>
    </source>
</reference>